<dbReference type="GO" id="GO:0061844">
    <property type="term" value="P:antimicrobial humoral immune response mediated by antimicrobial peptide"/>
    <property type="evidence" value="ECO:0007669"/>
    <property type="project" value="TreeGrafter"/>
</dbReference>
<dbReference type="GO" id="GO:0048245">
    <property type="term" value="P:eosinophil chemotaxis"/>
    <property type="evidence" value="ECO:0007669"/>
    <property type="project" value="TreeGrafter"/>
</dbReference>
<sequence length="101" mass="11544">MKFSTELLCLLLITATISPQVLAAPDSVSIPITCCYTMASQKIPLWRLKSYRRITSTQCPWEAVIFRTILDKEICADPKKKWVENYIKHLDKNILEPSCLG</sequence>
<comment type="subcellular location">
    <subcellularLocation>
        <location evidence="1 8">Secreted</location>
    </subcellularLocation>
</comment>
<evidence type="ECO:0000256" key="3">
    <source>
        <dbReference type="ARBA" id="ARBA00022500"/>
    </source>
</evidence>
<dbReference type="GO" id="GO:0016004">
    <property type="term" value="F:phospholipase activator activity"/>
    <property type="evidence" value="ECO:0007669"/>
    <property type="project" value="Ensembl"/>
</dbReference>
<dbReference type="GO" id="GO:0001525">
    <property type="term" value="P:angiogenesis"/>
    <property type="evidence" value="ECO:0007669"/>
    <property type="project" value="Ensembl"/>
</dbReference>
<dbReference type="GO" id="GO:0070098">
    <property type="term" value="P:chemokine-mediated signaling pathway"/>
    <property type="evidence" value="ECO:0007669"/>
    <property type="project" value="TreeGrafter"/>
</dbReference>
<evidence type="ECO:0000256" key="6">
    <source>
        <dbReference type="ARBA" id="ARBA00022729"/>
    </source>
</evidence>
<dbReference type="GO" id="GO:0006954">
    <property type="term" value="P:inflammatory response"/>
    <property type="evidence" value="ECO:0007669"/>
    <property type="project" value="Ensembl"/>
</dbReference>
<evidence type="ECO:0000256" key="8">
    <source>
        <dbReference type="RuleBase" id="RU361150"/>
    </source>
</evidence>
<dbReference type="PANTHER" id="PTHR12015:SF98">
    <property type="entry name" value="C-C MOTIF CHEMOKINE 2"/>
    <property type="match status" value="1"/>
</dbReference>
<dbReference type="Proteomes" id="UP000694386">
    <property type="component" value="Unplaced"/>
</dbReference>
<name>A0A8C2MAA7_CRIGR</name>
<dbReference type="GO" id="GO:0005615">
    <property type="term" value="C:extracellular space"/>
    <property type="evidence" value="ECO:0007669"/>
    <property type="project" value="UniProtKB-KW"/>
</dbReference>
<proteinExistence type="inferred from homology"/>
<accession>A0A8C2MAA7</accession>
<dbReference type="Ensembl" id="ENSCGRT00001019010.1">
    <property type="protein sequence ID" value="ENSCGRP00001014772.1"/>
    <property type="gene ID" value="ENSCGRG00001015572.1"/>
</dbReference>
<dbReference type="GO" id="GO:0008009">
    <property type="term" value="F:chemokine activity"/>
    <property type="evidence" value="ECO:0007669"/>
    <property type="project" value="InterPro"/>
</dbReference>
<dbReference type="CDD" id="cd00272">
    <property type="entry name" value="Chemokine_CC"/>
    <property type="match status" value="1"/>
</dbReference>
<dbReference type="GO" id="GO:0006816">
    <property type="term" value="P:calcium ion transport"/>
    <property type="evidence" value="ECO:0007669"/>
    <property type="project" value="Ensembl"/>
</dbReference>
<dbReference type="InterPro" id="IPR001811">
    <property type="entry name" value="Chemokine_IL8-like_dom"/>
</dbReference>
<dbReference type="AlphaFoldDB" id="A0A8C2MAA7"/>
<evidence type="ECO:0000313" key="11">
    <source>
        <dbReference type="Proteomes" id="UP000694386"/>
    </source>
</evidence>
<dbReference type="SMART" id="SM00199">
    <property type="entry name" value="SCY"/>
    <property type="match status" value="1"/>
</dbReference>
<feature type="chain" id="PRO_5034281554" description="C-C motif chemokine" evidence="8">
    <location>
        <begin position="24"/>
        <end position="101"/>
    </location>
</feature>
<dbReference type="Gene3D" id="2.40.50.40">
    <property type="match status" value="1"/>
</dbReference>
<evidence type="ECO:0000313" key="10">
    <source>
        <dbReference type="Ensembl" id="ENSCGRP00001014772.1"/>
    </source>
</evidence>
<evidence type="ECO:0000256" key="7">
    <source>
        <dbReference type="ARBA" id="ARBA00023157"/>
    </source>
</evidence>
<evidence type="ECO:0000256" key="1">
    <source>
        <dbReference type="ARBA" id="ARBA00004613"/>
    </source>
</evidence>
<keyword evidence="7" id="KW-1015">Disulfide bond</keyword>
<dbReference type="SUPFAM" id="SSF54117">
    <property type="entry name" value="Interleukin 8-like chemokines"/>
    <property type="match status" value="1"/>
</dbReference>
<dbReference type="InterPro" id="IPR039809">
    <property type="entry name" value="Chemokine_b/g/d"/>
</dbReference>
<dbReference type="GO" id="GO:0006887">
    <property type="term" value="P:exocytosis"/>
    <property type="evidence" value="ECO:0007669"/>
    <property type="project" value="Ensembl"/>
</dbReference>
<evidence type="ECO:0000256" key="5">
    <source>
        <dbReference type="ARBA" id="ARBA00022525"/>
    </source>
</evidence>
<keyword evidence="4 8" id="KW-0202">Cytokine</keyword>
<dbReference type="GO" id="GO:0006874">
    <property type="term" value="P:intracellular calcium ion homeostasis"/>
    <property type="evidence" value="ECO:0007669"/>
    <property type="project" value="Ensembl"/>
</dbReference>
<feature type="signal peptide" evidence="8">
    <location>
        <begin position="1"/>
        <end position="23"/>
    </location>
</feature>
<dbReference type="GO" id="GO:0004672">
    <property type="term" value="F:protein kinase activity"/>
    <property type="evidence" value="ECO:0007669"/>
    <property type="project" value="Ensembl"/>
</dbReference>
<organism evidence="10 11">
    <name type="scientific">Cricetulus griseus</name>
    <name type="common">Chinese hamster</name>
    <name type="synonym">Cricetulus barabensis griseus</name>
    <dbReference type="NCBI Taxonomy" id="10029"/>
    <lineage>
        <taxon>Eukaryota</taxon>
        <taxon>Metazoa</taxon>
        <taxon>Chordata</taxon>
        <taxon>Craniata</taxon>
        <taxon>Vertebrata</taxon>
        <taxon>Euteleostomi</taxon>
        <taxon>Mammalia</taxon>
        <taxon>Eutheria</taxon>
        <taxon>Euarchontoglires</taxon>
        <taxon>Glires</taxon>
        <taxon>Rodentia</taxon>
        <taxon>Myomorpha</taxon>
        <taxon>Muroidea</taxon>
        <taxon>Cricetidae</taxon>
        <taxon>Cricetinae</taxon>
        <taxon>Cricetulus</taxon>
    </lineage>
</organism>
<evidence type="ECO:0000259" key="9">
    <source>
        <dbReference type="SMART" id="SM00199"/>
    </source>
</evidence>
<dbReference type="FunFam" id="2.40.50.40:FF:000002">
    <property type="entry name" value="C-C motif chemokine"/>
    <property type="match status" value="1"/>
</dbReference>
<dbReference type="PANTHER" id="PTHR12015">
    <property type="entry name" value="SMALL INDUCIBLE CYTOKINE A"/>
    <property type="match status" value="1"/>
</dbReference>
<dbReference type="GO" id="GO:0007267">
    <property type="term" value="P:cell-cell signaling"/>
    <property type="evidence" value="ECO:0007669"/>
    <property type="project" value="Ensembl"/>
</dbReference>
<evidence type="ECO:0000256" key="2">
    <source>
        <dbReference type="ARBA" id="ARBA00010868"/>
    </source>
</evidence>
<comment type="similarity">
    <text evidence="2 8">Belongs to the intercrine beta (chemokine CC) family.</text>
</comment>
<feature type="domain" description="Chemokine interleukin-8-like" evidence="9">
    <location>
        <begin position="31"/>
        <end position="90"/>
    </location>
</feature>
<keyword evidence="6 8" id="KW-0732">Signal</keyword>
<keyword evidence="5 8" id="KW-0964">Secreted</keyword>
<dbReference type="InterPro" id="IPR000827">
    <property type="entry name" value="Chemokine_CC_CS"/>
</dbReference>
<dbReference type="InterPro" id="IPR036048">
    <property type="entry name" value="Interleukin_8-like_sf"/>
</dbReference>
<protein>
    <recommendedName>
        <fullName evidence="8">C-C motif chemokine</fullName>
    </recommendedName>
</protein>
<dbReference type="GO" id="GO:0044828">
    <property type="term" value="P:host-mediated suppression of viral genome replication"/>
    <property type="evidence" value="ECO:0007669"/>
    <property type="project" value="Ensembl"/>
</dbReference>
<reference evidence="10" key="2">
    <citation type="submission" date="2025-09" db="UniProtKB">
        <authorList>
            <consortium name="Ensembl"/>
        </authorList>
    </citation>
    <scope>IDENTIFICATION</scope>
</reference>
<gene>
    <name evidence="10" type="primary">LOC100764122</name>
</gene>
<dbReference type="GO" id="GO:0030335">
    <property type="term" value="P:positive regulation of cell migration"/>
    <property type="evidence" value="ECO:0007669"/>
    <property type="project" value="TreeGrafter"/>
</dbReference>
<dbReference type="GO" id="GO:0002548">
    <property type="term" value="P:monocyte chemotaxis"/>
    <property type="evidence" value="ECO:0007669"/>
    <property type="project" value="Ensembl"/>
</dbReference>
<evidence type="ECO:0000256" key="4">
    <source>
        <dbReference type="ARBA" id="ARBA00022514"/>
    </source>
</evidence>
<dbReference type="GO" id="GO:0031727">
    <property type="term" value="F:CCR2 chemokine receptor binding"/>
    <property type="evidence" value="ECO:0007669"/>
    <property type="project" value="Ensembl"/>
</dbReference>
<dbReference type="PROSITE" id="PS00472">
    <property type="entry name" value="SMALL_CYTOKINES_CC"/>
    <property type="match status" value="1"/>
</dbReference>
<reference evidence="10" key="1">
    <citation type="submission" date="2025-08" db="UniProtKB">
        <authorList>
            <consortium name="Ensembl"/>
        </authorList>
    </citation>
    <scope>IDENTIFICATION</scope>
</reference>
<keyword evidence="3 8" id="KW-0145">Chemotaxis</keyword>
<dbReference type="Pfam" id="PF00048">
    <property type="entry name" value="IL8"/>
    <property type="match status" value="1"/>
</dbReference>